<feature type="domain" description="DUF3857" evidence="1">
    <location>
        <begin position="44"/>
        <end position="196"/>
    </location>
</feature>
<dbReference type="Gene3D" id="2.60.120.1130">
    <property type="match status" value="1"/>
</dbReference>
<sequence>MILKPLLFCLILLITFSIKLASQSLDAEILRYTTLCDVDKEKLTITDSITIQINNRAGDKYTNISIPYSKLEKVSAIEAWIEESNGNVVRNLKKSDISDRSAVSENSLYEDDFIKCFQLKHNIYPYKVTYTYQTICKNYIIISSWTPVIYDKIPTRNARLKIQFPKGFEYSKYSTNTSDFRKDSTEANIILEWAASYPNPIEPEIFSQPNDFKPSVLVTPVYFKYGVEGSSKDWISYGNWQYKLLQNLDVLPEEEKKTISELVKGITDKREIIKTLYHYLQDNTRYINISIGIGGLKPYPASYVALNKYGDCKALTNYMKAILNYVGIESFYTKVKASEQPQNILKSIAGPQFNHVVLAIPLMNDTIWLENTDNANPFDYMGSFTQNRDAFLVSKDKSKFVRIPALKSKDNQSSFKLDFDLSTTESSNVTIHSTFRGSGFEVFNQLHNEYNDDEKDKIFRSYLPFDNYEVIKWELVRENRDTAKIGLNVNLNLSKFLKPLGSDYYLTLFPCRIPLFTVPSNRKLPVILPFPICNSDTLMYNIPVDYELKNKPDTFSLKTKYGNYELQLNIINGKIYAIKHFELYSASYSIAEYPDFYSFIKSVNEIDRMNLVLKRQL</sequence>
<dbReference type="Gene3D" id="2.60.40.3140">
    <property type="match status" value="1"/>
</dbReference>
<evidence type="ECO:0000313" key="2">
    <source>
        <dbReference type="EMBL" id="BBE17118.1"/>
    </source>
</evidence>
<dbReference type="InterPro" id="IPR024618">
    <property type="entry name" value="DUF3857"/>
</dbReference>
<reference evidence="2" key="1">
    <citation type="journal article" date="2020" name="Int. J. Syst. Evol. Microbiol.">
        <title>Aquipluma nitroreducens gen. nov. sp. nov., a novel facultatively anaerobic bacterium isolated from a freshwater lake.</title>
        <authorList>
            <person name="Watanabe M."/>
            <person name="Kojima H."/>
            <person name="Fukui M."/>
        </authorList>
    </citation>
    <scope>NUCLEOTIDE SEQUENCE</scope>
    <source>
        <strain evidence="2">MeG22</strain>
    </source>
</reference>
<dbReference type="EMBL" id="AP018694">
    <property type="protein sequence ID" value="BBE17118.1"/>
    <property type="molecule type" value="Genomic_DNA"/>
</dbReference>
<dbReference type="Gene3D" id="3.10.620.30">
    <property type="match status" value="1"/>
</dbReference>
<dbReference type="KEGG" id="anf:AQPE_1267"/>
<organism evidence="2 3">
    <name type="scientific">Aquipluma nitroreducens</name>
    <dbReference type="NCBI Taxonomy" id="2010828"/>
    <lineage>
        <taxon>Bacteria</taxon>
        <taxon>Pseudomonadati</taxon>
        <taxon>Bacteroidota</taxon>
        <taxon>Bacteroidia</taxon>
        <taxon>Marinilabiliales</taxon>
        <taxon>Prolixibacteraceae</taxon>
        <taxon>Aquipluma</taxon>
    </lineage>
</organism>
<dbReference type="Pfam" id="PF12969">
    <property type="entry name" value="DUF3857"/>
    <property type="match status" value="1"/>
</dbReference>
<dbReference type="SUPFAM" id="SSF54001">
    <property type="entry name" value="Cysteine proteinases"/>
    <property type="match status" value="1"/>
</dbReference>
<dbReference type="AlphaFoldDB" id="A0A5K7S6E4"/>
<name>A0A5K7S6E4_9BACT</name>
<evidence type="ECO:0000313" key="3">
    <source>
        <dbReference type="Proteomes" id="UP001193389"/>
    </source>
</evidence>
<accession>A0A5K7S6E4</accession>
<protein>
    <recommendedName>
        <fullName evidence="1">DUF3857 domain-containing protein</fullName>
    </recommendedName>
</protein>
<dbReference type="Proteomes" id="UP001193389">
    <property type="component" value="Chromosome"/>
</dbReference>
<evidence type="ECO:0000259" key="1">
    <source>
        <dbReference type="Pfam" id="PF12969"/>
    </source>
</evidence>
<dbReference type="InterPro" id="IPR038765">
    <property type="entry name" value="Papain-like_cys_pep_sf"/>
</dbReference>
<proteinExistence type="predicted"/>
<keyword evidence="3" id="KW-1185">Reference proteome</keyword>
<gene>
    <name evidence="2" type="ORF">AQPE_1267</name>
</gene>